<comment type="caution">
    <text evidence="1">The sequence shown here is derived from an EMBL/GenBank/DDBJ whole genome shotgun (WGS) entry which is preliminary data.</text>
</comment>
<dbReference type="Pfam" id="PF08282">
    <property type="entry name" value="Hydrolase_3"/>
    <property type="match status" value="1"/>
</dbReference>
<dbReference type="Gene3D" id="3.30.1240.10">
    <property type="match status" value="1"/>
</dbReference>
<dbReference type="GO" id="GO:0000287">
    <property type="term" value="F:magnesium ion binding"/>
    <property type="evidence" value="ECO:0007669"/>
    <property type="project" value="TreeGrafter"/>
</dbReference>
<dbReference type="eggNOG" id="COG0561">
    <property type="taxonomic scope" value="Bacteria"/>
</dbReference>
<dbReference type="AlphaFoldDB" id="D4YRZ9"/>
<dbReference type="CDD" id="cd07516">
    <property type="entry name" value="HAD_Pase"/>
    <property type="match status" value="1"/>
</dbReference>
<dbReference type="STRING" id="83683.B1745_04010"/>
<evidence type="ECO:0000313" key="2">
    <source>
        <dbReference type="Proteomes" id="UP000004069"/>
    </source>
</evidence>
<dbReference type="PROSITE" id="PS01229">
    <property type="entry name" value="COF_2"/>
    <property type="match status" value="1"/>
</dbReference>
<protein>
    <submittedName>
        <fullName evidence="1">Cof-like hydrolase</fullName>
    </submittedName>
</protein>
<dbReference type="PATRIC" id="fig|585524.9.peg.1339"/>
<dbReference type="SUPFAM" id="SSF56784">
    <property type="entry name" value="HAD-like"/>
    <property type="match status" value="1"/>
</dbReference>
<proteinExistence type="predicted"/>
<dbReference type="SFLD" id="SFLDS00003">
    <property type="entry name" value="Haloacid_Dehalogenase"/>
    <property type="match status" value="1"/>
</dbReference>
<dbReference type="InterPro" id="IPR006379">
    <property type="entry name" value="HAD-SF_hydro_IIB"/>
</dbReference>
<dbReference type="NCBIfam" id="TIGR00099">
    <property type="entry name" value="Cof-subfamily"/>
    <property type="match status" value="1"/>
</dbReference>
<accession>D4YRZ9</accession>
<evidence type="ECO:0000313" key="1">
    <source>
        <dbReference type="EMBL" id="EFG56093.1"/>
    </source>
</evidence>
<dbReference type="GO" id="GO:0005829">
    <property type="term" value="C:cytosol"/>
    <property type="evidence" value="ECO:0007669"/>
    <property type="project" value="TreeGrafter"/>
</dbReference>
<dbReference type="InterPro" id="IPR023214">
    <property type="entry name" value="HAD_sf"/>
</dbReference>
<name>D4YRZ9_9LACO</name>
<dbReference type="PANTHER" id="PTHR10000:SF8">
    <property type="entry name" value="HAD SUPERFAMILY HYDROLASE-LIKE, TYPE 3"/>
    <property type="match status" value="1"/>
</dbReference>
<dbReference type="InterPro" id="IPR000150">
    <property type="entry name" value="Cof"/>
</dbReference>
<sequence>MMYKLIACDLDETLISDDSTICERNREAIKKALSLGVKFVPATGRGYVAIANILRELNLYNKADEYVISFNGGCISENKDNQILKFTGIPFKKAEELFNIGKNFDVCIHVYTKEKVYLYHASDDEFDYMKVRHPVEKIDDQTDLSFLKGEKIAKMIYGNQNMNYLHEVADKIKNETADLDVSYSSNRFLELNHAGINKGTGLIWLADKLGIKPEETMALGDNWNDLSMIQAAGLGIGMQNAVPDMKKDCDFITAANNNQGGVGEAIERFILKSAKD</sequence>
<dbReference type="SFLD" id="SFLDG01140">
    <property type="entry name" value="C2.B:_Phosphomannomutase_and_P"/>
    <property type="match status" value="1"/>
</dbReference>
<dbReference type="Gene3D" id="3.40.50.1000">
    <property type="entry name" value="HAD superfamily/HAD-like"/>
    <property type="match status" value="1"/>
</dbReference>
<gene>
    <name evidence="1" type="ORF">HMPREF0493_0277</name>
</gene>
<organism evidence="1 2">
    <name type="scientific">Lactobacillus amylolyticus DSM 11664</name>
    <dbReference type="NCBI Taxonomy" id="585524"/>
    <lineage>
        <taxon>Bacteria</taxon>
        <taxon>Bacillati</taxon>
        <taxon>Bacillota</taxon>
        <taxon>Bacilli</taxon>
        <taxon>Lactobacillales</taxon>
        <taxon>Lactobacillaceae</taxon>
        <taxon>Lactobacillus</taxon>
    </lineage>
</organism>
<dbReference type="InterPro" id="IPR036412">
    <property type="entry name" value="HAD-like_sf"/>
</dbReference>
<keyword evidence="1" id="KW-0378">Hydrolase</keyword>
<reference evidence="1 2" key="1">
    <citation type="submission" date="2010-04" db="EMBL/GenBank/DDBJ databases">
        <authorList>
            <person name="Muzny D."/>
            <person name="Qin X."/>
            <person name="Deng J."/>
            <person name="Jiang H."/>
            <person name="Liu Y."/>
            <person name="Qu J."/>
            <person name="Song X.-Z."/>
            <person name="Zhang L."/>
            <person name="Thornton R."/>
            <person name="Coyle M."/>
            <person name="Francisco L."/>
            <person name="Jackson L."/>
            <person name="Javaid M."/>
            <person name="Korchina V."/>
            <person name="Kovar C."/>
            <person name="Mata R."/>
            <person name="Mathew T."/>
            <person name="Ngo R."/>
            <person name="Nguyen L."/>
            <person name="Nguyen N."/>
            <person name="Okwuonu G."/>
            <person name="Ongeri F."/>
            <person name="Pham C."/>
            <person name="Simmons D."/>
            <person name="Wilczek-Boney K."/>
            <person name="Hale W."/>
            <person name="Jakkamsetti A."/>
            <person name="Pham P."/>
            <person name="Ruth R."/>
            <person name="San Lucas F."/>
            <person name="Warren J."/>
            <person name="Zhang J."/>
            <person name="Zhao Z."/>
            <person name="Zhou C."/>
            <person name="Zhu D."/>
            <person name="Lee S."/>
            <person name="Bess C."/>
            <person name="Blankenburg K."/>
            <person name="Forbes L."/>
            <person name="Fu Q."/>
            <person name="Gubbala S."/>
            <person name="Hirani K."/>
            <person name="Jayaseelan J.C."/>
            <person name="Lara F."/>
            <person name="Munidasa M."/>
            <person name="Palculict T."/>
            <person name="Patil S."/>
            <person name="Pu L.-L."/>
            <person name="Saada N."/>
            <person name="Tang L."/>
            <person name="Weissenberger G."/>
            <person name="Zhu Y."/>
            <person name="Hemphill L."/>
            <person name="Shang Y."/>
            <person name="Youmans B."/>
            <person name="Ayvaz T."/>
            <person name="Ross M."/>
            <person name="Santibanez J."/>
            <person name="Aqrawi P."/>
            <person name="Gross S."/>
            <person name="Joshi V."/>
            <person name="Fowler G."/>
            <person name="Nazareth L."/>
            <person name="Reid J."/>
            <person name="Worley K."/>
            <person name="Petrosino J."/>
            <person name="Highlander S."/>
            <person name="Gibbs R."/>
        </authorList>
    </citation>
    <scope>NUCLEOTIDE SEQUENCE [LARGE SCALE GENOMIC DNA]</scope>
    <source>
        <strain evidence="1 2">DSM 11664</strain>
    </source>
</reference>
<dbReference type="Proteomes" id="UP000004069">
    <property type="component" value="Unassembled WGS sequence"/>
</dbReference>
<dbReference type="PANTHER" id="PTHR10000">
    <property type="entry name" value="PHOSPHOSERINE PHOSPHATASE"/>
    <property type="match status" value="1"/>
</dbReference>
<dbReference type="GO" id="GO:0016791">
    <property type="term" value="F:phosphatase activity"/>
    <property type="evidence" value="ECO:0007669"/>
    <property type="project" value="TreeGrafter"/>
</dbReference>
<keyword evidence="2" id="KW-1185">Reference proteome</keyword>
<dbReference type="EMBL" id="ADNY01000011">
    <property type="protein sequence ID" value="EFG56093.1"/>
    <property type="molecule type" value="Genomic_DNA"/>
</dbReference>
<dbReference type="NCBIfam" id="TIGR01484">
    <property type="entry name" value="HAD-SF-IIB"/>
    <property type="match status" value="1"/>
</dbReference>